<dbReference type="Proteomes" id="UP001222027">
    <property type="component" value="Unassembled WGS sequence"/>
</dbReference>
<reference evidence="2 3" key="1">
    <citation type="submission" date="2022-12" db="EMBL/GenBank/DDBJ databases">
        <title>Chromosome-scale assembly of the Ensete ventricosum genome.</title>
        <authorList>
            <person name="Dussert Y."/>
            <person name="Stocks J."/>
            <person name="Wendawek A."/>
            <person name="Woldeyes F."/>
            <person name="Nichols R.A."/>
            <person name="Borrell J.S."/>
        </authorList>
    </citation>
    <scope>NUCLEOTIDE SEQUENCE [LARGE SCALE GENOMIC DNA]</scope>
    <source>
        <strain evidence="3">cv. Maze</strain>
        <tissue evidence="2">Seeds</tissue>
    </source>
</reference>
<name>A0AAV8RR59_ENSVE</name>
<dbReference type="AlphaFoldDB" id="A0AAV8RR59"/>
<comment type="caution">
    <text evidence="2">The sequence shown here is derived from an EMBL/GenBank/DDBJ whole genome shotgun (WGS) entry which is preliminary data.</text>
</comment>
<keyword evidence="3" id="KW-1185">Reference proteome</keyword>
<evidence type="ECO:0000313" key="3">
    <source>
        <dbReference type="Proteomes" id="UP001222027"/>
    </source>
</evidence>
<organism evidence="2 3">
    <name type="scientific">Ensete ventricosum</name>
    <name type="common">Abyssinian banana</name>
    <name type="synonym">Musa ensete</name>
    <dbReference type="NCBI Taxonomy" id="4639"/>
    <lineage>
        <taxon>Eukaryota</taxon>
        <taxon>Viridiplantae</taxon>
        <taxon>Streptophyta</taxon>
        <taxon>Embryophyta</taxon>
        <taxon>Tracheophyta</taxon>
        <taxon>Spermatophyta</taxon>
        <taxon>Magnoliopsida</taxon>
        <taxon>Liliopsida</taxon>
        <taxon>Zingiberales</taxon>
        <taxon>Musaceae</taxon>
        <taxon>Ensete</taxon>
    </lineage>
</organism>
<evidence type="ECO:0000313" key="2">
    <source>
        <dbReference type="EMBL" id="KAJ8510431.1"/>
    </source>
</evidence>
<accession>A0AAV8RR59</accession>
<sequence>MAGSSSLPMLLVSTSGVMKHMENEHDSPESNSTTEWDAAEGCAGVYGAVFICDFLRCCVGNHEPSLTPHRPANGEGNGNQSGKLHGCPHVRS</sequence>
<gene>
    <name evidence="2" type="ORF">OPV22_000865</name>
</gene>
<feature type="region of interest" description="Disordered" evidence="1">
    <location>
        <begin position="64"/>
        <end position="92"/>
    </location>
</feature>
<evidence type="ECO:0000256" key="1">
    <source>
        <dbReference type="SAM" id="MobiDB-lite"/>
    </source>
</evidence>
<dbReference type="EMBL" id="JAQQAF010000001">
    <property type="protein sequence ID" value="KAJ8510431.1"/>
    <property type="molecule type" value="Genomic_DNA"/>
</dbReference>
<protein>
    <submittedName>
        <fullName evidence="2">Uncharacterized protein</fullName>
    </submittedName>
</protein>
<proteinExistence type="predicted"/>